<dbReference type="InterPro" id="IPR003661">
    <property type="entry name" value="HisK_dim/P_dom"/>
</dbReference>
<dbReference type="SMART" id="SM00387">
    <property type="entry name" value="HATPase_c"/>
    <property type="match status" value="1"/>
</dbReference>
<keyword evidence="5" id="KW-0902">Two-component regulatory system</keyword>
<dbReference type="SUPFAM" id="SSF55874">
    <property type="entry name" value="ATPase domain of HSP90 chaperone/DNA topoisomerase II/histidine kinase"/>
    <property type="match status" value="1"/>
</dbReference>
<reference evidence="9 10" key="1">
    <citation type="submission" date="2016-04" db="EMBL/GenBank/DDBJ databases">
        <title>Complete genome sequence of natural rubber-degrading, novel Gram-negative bacterium, Rhizobacter gummiphilus strain NS21.</title>
        <authorList>
            <person name="Tabata M."/>
            <person name="Kasai D."/>
            <person name="Fukuda M."/>
        </authorList>
    </citation>
    <scope>NUCLEOTIDE SEQUENCE [LARGE SCALE GENOMIC DNA]</scope>
    <source>
        <strain evidence="9 10">NS21</strain>
    </source>
</reference>
<dbReference type="STRING" id="946333.A4W93_07535"/>
<accession>A0A1W6L660</accession>
<dbReference type="CDD" id="cd16922">
    <property type="entry name" value="HATPase_EvgS-ArcB-TorS-like"/>
    <property type="match status" value="1"/>
</dbReference>
<dbReference type="EC" id="2.7.13.3" evidence="2"/>
<dbReference type="Gene3D" id="3.30.565.10">
    <property type="entry name" value="Histidine kinase-like ATPase, C-terminal domain"/>
    <property type="match status" value="1"/>
</dbReference>
<dbReference type="InterPro" id="IPR005467">
    <property type="entry name" value="His_kinase_dom"/>
</dbReference>
<dbReference type="SMART" id="SM00388">
    <property type="entry name" value="HisKA"/>
    <property type="match status" value="1"/>
</dbReference>
<organism evidence="9 10">
    <name type="scientific">Piscinibacter gummiphilus</name>
    <dbReference type="NCBI Taxonomy" id="946333"/>
    <lineage>
        <taxon>Bacteria</taxon>
        <taxon>Pseudomonadati</taxon>
        <taxon>Pseudomonadota</taxon>
        <taxon>Betaproteobacteria</taxon>
        <taxon>Burkholderiales</taxon>
        <taxon>Sphaerotilaceae</taxon>
        <taxon>Piscinibacter</taxon>
    </lineage>
</organism>
<dbReference type="Pfam" id="PF00072">
    <property type="entry name" value="Response_reg"/>
    <property type="match status" value="1"/>
</dbReference>
<dbReference type="FunFam" id="3.30.565.10:FF:000010">
    <property type="entry name" value="Sensor histidine kinase RcsC"/>
    <property type="match status" value="1"/>
</dbReference>
<dbReference type="InterPro" id="IPR003594">
    <property type="entry name" value="HATPase_dom"/>
</dbReference>
<keyword evidence="10" id="KW-1185">Reference proteome</keyword>
<comment type="function">
    <text evidence="7">Member of the two-component regulatory system BvgS/BvgA. Phosphorylates BvgA via a four-step phosphorelay in response to environmental signals.</text>
</comment>
<evidence type="ECO:0000256" key="8">
    <source>
        <dbReference type="ARBA" id="ARBA00070152"/>
    </source>
</evidence>
<keyword evidence="4" id="KW-0732">Signal</keyword>
<dbReference type="Pfam" id="PF00512">
    <property type="entry name" value="HisKA"/>
    <property type="match status" value="1"/>
</dbReference>
<evidence type="ECO:0000256" key="4">
    <source>
        <dbReference type="ARBA" id="ARBA00022729"/>
    </source>
</evidence>
<dbReference type="RefSeq" id="WP_237357722.1">
    <property type="nucleotide sequence ID" value="NZ_BSPR01000008.1"/>
</dbReference>
<evidence type="ECO:0000313" key="9">
    <source>
        <dbReference type="EMBL" id="ARN19775.1"/>
    </source>
</evidence>
<keyword evidence="3" id="KW-0597">Phosphoprotein</keyword>
<dbReference type="CDD" id="cd17546">
    <property type="entry name" value="REC_hyHK_CKI1_RcsC-like"/>
    <property type="match status" value="1"/>
</dbReference>
<dbReference type="Gene3D" id="3.40.50.2300">
    <property type="match status" value="1"/>
</dbReference>
<dbReference type="GO" id="GO:0000155">
    <property type="term" value="F:phosphorelay sensor kinase activity"/>
    <property type="evidence" value="ECO:0007669"/>
    <property type="project" value="InterPro"/>
</dbReference>
<proteinExistence type="predicted"/>
<dbReference type="Pfam" id="PF02518">
    <property type="entry name" value="HATPase_c"/>
    <property type="match status" value="1"/>
</dbReference>
<dbReference type="InterPro" id="IPR036890">
    <property type="entry name" value="HATPase_C_sf"/>
</dbReference>
<dbReference type="InterPro" id="IPR036097">
    <property type="entry name" value="HisK_dim/P_sf"/>
</dbReference>
<dbReference type="Proteomes" id="UP000193427">
    <property type="component" value="Chromosome"/>
</dbReference>
<dbReference type="CDD" id="cd00082">
    <property type="entry name" value="HisKA"/>
    <property type="match status" value="1"/>
</dbReference>
<dbReference type="PANTHER" id="PTHR45339">
    <property type="entry name" value="HYBRID SIGNAL TRANSDUCTION HISTIDINE KINASE J"/>
    <property type="match status" value="1"/>
</dbReference>
<dbReference type="PROSITE" id="PS50110">
    <property type="entry name" value="RESPONSE_REGULATORY"/>
    <property type="match status" value="1"/>
</dbReference>
<dbReference type="SMART" id="SM00448">
    <property type="entry name" value="REC"/>
    <property type="match status" value="1"/>
</dbReference>
<dbReference type="PRINTS" id="PR00344">
    <property type="entry name" value="BCTRLSENSOR"/>
</dbReference>
<evidence type="ECO:0000256" key="1">
    <source>
        <dbReference type="ARBA" id="ARBA00000085"/>
    </source>
</evidence>
<evidence type="ECO:0000256" key="2">
    <source>
        <dbReference type="ARBA" id="ARBA00012438"/>
    </source>
</evidence>
<gene>
    <name evidence="9" type="ORF">A4W93_07535</name>
</gene>
<dbReference type="SUPFAM" id="SSF47384">
    <property type="entry name" value="Homodimeric domain of signal transducing histidine kinase"/>
    <property type="match status" value="1"/>
</dbReference>
<dbReference type="SUPFAM" id="SSF52172">
    <property type="entry name" value="CheY-like"/>
    <property type="match status" value="1"/>
</dbReference>
<evidence type="ECO:0000256" key="5">
    <source>
        <dbReference type="ARBA" id="ARBA00023012"/>
    </source>
</evidence>
<dbReference type="PANTHER" id="PTHR45339:SF5">
    <property type="entry name" value="HISTIDINE KINASE"/>
    <property type="match status" value="1"/>
</dbReference>
<dbReference type="EMBL" id="CP015118">
    <property type="protein sequence ID" value="ARN19775.1"/>
    <property type="molecule type" value="Genomic_DNA"/>
</dbReference>
<dbReference type="PROSITE" id="PS50109">
    <property type="entry name" value="HIS_KIN"/>
    <property type="match status" value="1"/>
</dbReference>
<evidence type="ECO:0000256" key="3">
    <source>
        <dbReference type="ARBA" id="ARBA00022553"/>
    </source>
</evidence>
<protein>
    <recommendedName>
        <fullName evidence="8">Virulence sensor protein BvgS</fullName>
        <ecNumber evidence="2">2.7.13.3</ecNumber>
    </recommendedName>
</protein>
<dbReference type="InterPro" id="IPR011006">
    <property type="entry name" value="CheY-like_superfamily"/>
</dbReference>
<name>A0A1W6L660_9BURK</name>
<evidence type="ECO:0000256" key="6">
    <source>
        <dbReference type="ARBA" id="ARBA00023026"/>
    </source>
</evidence>
<dbReference type="Gene3D" id="1.10.287.130">
    <property type="match status" value="1"/>
</dbReference>
<dbReference type="KEGG" id="rgu:A4W93_07535"/>
<dbReference type="AlphaFoldDB" id="A0A1W6L660"/>
<dbReference type="InterPro" id="IPR001789">
    <property type="entry name" value="Sig_transdc_resp-reg_receiver"/>
</dbReference>
<evidence type="ECO:0000313" key="10">
    <source>
        <dbReference type="Proteomes" id="UP000193427"/>
    </source>
</evidence>
<dbReference type="InterPro" id="IPR004358">
    <property type="entry name" value="Sig_transdc_His_kin-like_C"/>
</dbReference>
<evidence type="ECO:0000256" key="7">
    <source>
        <dbReference type="ARBA" id="ARBA00058004"/>
    </source>
</evidence>
<sequence>MPAAPADTDPAFPDRLDLEVHRRMLWLQCALFFAVGTFYLGYLHLAGYPNFPWISLTVTLSSVAALGLGLWTRRYRTALDGLNVVLFAAYGVATLFQLGLYSSALWWMVLPPVLAVLAGSMRLGAVLFLALFAHTLWLADQDVQTSRSLLMIAGTGHGQMTIAVIGSSLVLCLCVCLGVHWNHRLRQALAEATQRANEAAAVKVRFLANMSHEIRTPLNGVIGAAELMQSARTSEAQRAQLLGLQHQSAKTLLALVNDILDWAKIEAGKVQLEPRAFNLRSLVFDANELFSTQAFAKGIELTSSCSPDVPRSVVGDPTRLRQIVNNLVGNAVKFTGVGGVHVHLSLEGVDERDPAEGANRCRVRIEVADTGIGMTPAQIAGLFRAFTQADDSVTRRYGGTGLGLAICGELADMMGGRVDVCSTPGKGSTFALTVPFAIEQGPAEWTMPKRREDVLLATASEGLQRHLRALLNEIGLEPAVTDGLPDGAPVAGQLLLVDAPLLQGLADVPGWMSAQQAAGRRVVVLAPLGADTLVGALNAGEPLYKPVRRKALELVLDPVSNQPSEPAPVAELCAARGARVLVADDNPVNQVIVQAMLHDAGVACVLAGDGQRALDALALERFDLVLMDLQMPLLDGLAATRALRERERSEGARRLPVIAMTASTEAEDLEASRRAGTDGVLTKPFGMAQLRRCLDQWAVRTPGVETA</sequence>
<comment type="catalytic activity">
    <reaction evidence="1">
        <text>ATP + protein L-histidine = ADP + protein N-phospho-L-histidine.</text>
        <dbReference type="EC" id="2.7.13.3"/>
    </reaction>
</comment>
<keyword evidence="6" id="KW-0843">Virulence</keyword>